<dbReference type="Pfam" id="PF12802">
    <property type="entry name" value="MarR_2"/>
    <property type="match status" value="1"/>
</dbReference>
<gene>
    <name evidence="5" type="ORF">ACFQXB_02605</name>
</gene>
<dbReference type="SUPFAM" id="SSF46785">
    <property type="entry name" value="Winged helix' DNA-binding domain"/>
    <property type="match status" value="1"/>
</dbReference>
<dbReference type="InterPro" id="IPR036390">
    <property type="entry name" value="WH_DNA-bd_sf"/>
</dbReference>
<evidence type="ECO:0000256" key="1">
    <source>
        <dbReference type="ARBA" id="ARBA00023015"/>
    </source>
</evidence>
<keyword evidence="2" id="KW-0238">DNA-binding</keyword>
<name>A0ABW2UEP2_9RHOB</name>
<evidence type="ECO:0000313" key="6">
    <source>
        <dbReference type="Proteomes" id="UP001596516"/>
    </source>
</evidence>
<dbReference type="InterPro" id="IPR036388">
    <property type="entry name" value="WH-like_DNA-bd_sf"/>
</dbReference>
<dbReference type="Proteomes" id="UP001596516">
    <property type="component" value="Unassembled WGS sequence"/>
</dbReference>
<dbReference type="PANTHER" id="PTHR42756:SF1">
    <property type="entry name" value="TRANSCRIPTIONAL REPRESSOR OF EMRAB OPERON"/>
    <property type="match status" value="1"/>
</dbReference>
<dbReference type="RefSeq" id="WP_377398642.1">
    <property type="nucleotide sequence ID" value="NZ_JBHTFQ010000001.1"/>
</dbReference>
<reference evidence="6" key="1">
    <citation type="journal article" date="2019" name="Int. J. Syst. Evol. Microbiol.">
        <title>The Global Catalogue of Microorganisms (GCM) 10K type strain sequencing project: providing services to taxonomists for standard genome sequencing and annotation.</title>
        <authorList>
            <consortium name="The Broad Institute Genomics Platform"/>
            <consortium name="The Broad Institute Genome Sequencing Center for Infectious Disease"/>
            <person name="Wu L."/>
            <person name="Ma J."/>
        </authorList>
    </citation>
    <scope>NUCLEOTIDE SEQUENCE [LARGE SCALE GENOMIC DNA]</scope>
    <source>
        <strain evidence="6">CGMCC 1.12750</strain>
    </source>
</reference>
<dbReference type="EMBL" id="JBHTFQ010000001">
    <property type="protein sequence ID" value="MFC7703084.1"/>
    <property type="molecule type" value="Genomic_DNA"/>
</dbReference>
<proteinExistence type="predicted"/>
<keyword evidence="6" id="KW-1185">Reference proteome</keyword>
<keyword evidence="3" id="KW-0804">Transcription</keyword>
<comment type="caution">
    <text evidence="5">The sequence shown here is derived from an EMBL/GenBank/DDBJ whole genome shotgun (WGS) entry which is preliminary data.</text>
</comment>
<evidence type="ECO:0000256" key="3">
    <source>
        <dbReference type="ARBA" id="ARBA00023163"/>
    </source>
</evidence>
<dbReference type="PROSITE" id="PS01117">
    <property type="entry name" value="HTH_MARR_1"/>
    <property type="match status" value="1"/>
</dbReference>
<protein>
    <submittedName>
        <fullName evidence="5">MarR family winged helix-turn-helix transcriptional regulator</fullName>
    </submittedName>
</protein>
<dbReference type="Gene3D" id="1.10.10.10">
    <property type="entry name" value="Winged helix-like DNA-binding domain superfamily/Winged helix DNA-binding domain"/>
    <property type="match status" value="1"/>
</dbReference>
<evidence type="ECO:0000259" key="4">
    <source>
        <dbReference type="PROSITE" id="PS50995"/>
    </source>
</evidence>
<keyword evidence="1" id="KW-0805">Transcription regulation</keyword>
<dbReference type="InterPro" id="IPR023187">
    <property type="entry name" value="Tscrpt_reg_MarR-type_CS"/>
</dbReference>
<feature type="domain" description="HTH marR-type" evidence="4">
    <location>
        <begin position="10"/>
        <end position="142"/>
    </location>
</feature>
<sequence length="151" mass="16965">MSFRPPYRLHASVLYQMTLTSRLQERRLDEALRTLGLTRITWCTLLAVENEGLTQPSEIAEFIGIDRTATSRALRQMESAGWVARRSGAPDRRTTTVALTDEGRALLARATPLAEENGRHFLSKLAPGEAEILQRLMARMREGEARALPSF</sequence>
<dbReference type="PANTHER" id="PTHR42756">
    <property type="entry name" value="TRANSCRIPTIONAL REGULATOR, MARR"/>
    <property type="match status" value="1"/>
</dbReference>
<dbReference type="SMART" id="SM00347">
    <property type="entry name" value="HTH_MARR"/>
    <property type="match status" value="1"/>
</dbReference>
<dbReference type="PRINTS" id="PR00598">
    <property type="entry name" value="HTHMARR"/>
</dbReference>
<evidence type="ECO:0000313" key="5">
    <source>
        <dbReference type="EMBL" id="MFC7703084.1"/>
    </source>
</evidence>
<accession>A0ABW2UEP2</accession>
<dbReference type="InterPro" id="IPR000835">
    <property type="entry name" value="HTH_MarR-typ"/>
</dbReference>
<dbReference type="PROSITE" id="PS50995">
    <property type="entry name" value="HTH_MARR_2"/>
    <property type="match status" value="1"/>
</dbReference>
<evidence type="ECO:0000256" key="2">
    <source>
        <dbReference type="ARBA" id="ARBA00023125"/>
    </source>
</evidence>
<organism evidence="5 6">
    <name type="scientific">Plastorhodobacter daqingensis</name>
    <dbReference type="NCBI Taxonomy" id="1387281"/>
    <lineage>
        <taxon>Bacteria</taxon>
        <taxon>Pseudomonadati</taxon>
        <taxon>Pseudomonadota</taxon>
        <taxon>Alphaproteobacteria</taxon>
        <taxon>Rhodobacterales</taxon>
        <taxon>Paracoccaceae</taxon>
        <taxon>Plastorhodobacter</taxon>
    </lineage>
</organism>